<name>A0A452Y5M8_AEGTS</name>
<dbReference type="Gramene" id="AET1Gv20302100.2">
    <property type="protein sequence ID" value="AET1Gv20302100.2"/>
    <property type="gene ID" value="AET1Gv20302100"/>
</dbReference>
<evidence type="ECO:0000313" key="1">
    <source>
        <dbReference type="EnsemblPlants" id="AET1Gv20302100.2"/>
    </source>
</evidence>
<dbReference type="EnsemblPlants" id="AET1Gv20302100.2">
    <property type="protein sequence ID" value="AET1Gv20302100.2"/>
    <property type="gene ID" value="AET1Gv20302100"/>
</dbReference>
<dbReference type="AlphaFoldDB" id="A0A452Y5M8"/>
<reference evidence="1" key="3">
    <citation type="journal article" date="2017" name="Nature">
        <title>Genome sequence of the progenitor of the wheat D genome Aegilops tauschii.</title>
        <authorList>
            <person name="Luo M.C."/>
            <person name="Gu Y.Q."/>
            <person name="Puiu D."/>
            <person name="Wang H."/>
            <person name="Twardziok S.O."/>
            <person name="Deal K.R."/>
            <person name="Huo N."/>
            <person name="Zhu T."/>
            <person name="Wang L."/>
            <person name="Wang Y."/>
            <person name="McGuire P.E."/>
            <person name="Liu S."/>
            <person name="Long H."/>
            <person name="Ramasamy R.K."/>
            <person name="Rodriguez J.C."/>
            <person name="Van S.L."/>
            <person name="Yuan L."/>
            <person name="Wang Z."/>
            <person name="Xia Z."/>
            <person name="Xiao L."/>
            <person name="Anderson O.D."/>
            <person name="Ouyang S."/>
            <person name="Liang Y."/>
            <person name="Zimin A.V."/>
            <person name="Pertea G."/>
            <person name="Qi P."/>
            <person name="Bennetzen J.L."/>
            <person name="Dai X."/>
            <person name="Dawson M.W."/>
            <person name="Muller H.G."/>
            <person name="Kugler K."/>
            <person name="Rivarola-Duarte L."/>
            <person name="Spannagl M."/>
            <person name="Mayer K.F.X."/>
            <person name="Lu F.H."/>
            <person name="Bevan M.W."/>
            <person name="Leroy P."/>
            <person name="Li P."/>
            <person name="You F.M."/>
            <person name="Sun Q."/>
            <person name="Liu Z."/>
            <person name="Lyons E."/>
            <person name="Wicker T."/>
            <person name="Salzberg S.L."/>
            <person name="Devos K.M."/>
            <person name="Dvorak J."/>
        </authorList>
    </citation>
    <scope>NUCLEOTIDE SEQUENCE [LARGE SCALE GENOMIC DNA]</scope>
    <source>
        <strain evidence="1">cv. AL8/78</strain>
    </source>
</reference>
<reference evidence="2" key="2">
    <citation type="journal article" date="2017" name="Nat. Plants">
        <title>The Aegilops tauschii genome reveals multiple impacts of transposons.</title>
        <authorList>
            <person name="Zhao G."/>
            <person name="Zou C."/>
            <person name="Li K."/>
            <person name="Wang K."/>
            <person name="Li T."/>
            <person name="Gao L."/>
            <person name="Zhang X."/>
            <person name="Wang H."/>
            <person name="Yang Z."/>
            <person name="Liu X."/>
            <person name="Jiang W."/>
            <person name="Mao L."/>
            <person name="Kong X."/>
            <person name="Jiao Y."/>
            <person name="Jia J."/>
        </authorList>
    </citation>
    <scope>NUCLEOTIDE SEQUENCE [LARGE SCALE GENOMIC DNA]</scope>
    <source>
        <strain evidence="2">cv. AL8/78</strain>
    </source>
</reference>
<reference evidence="1" key="5">
    <citation type="journal article" date="2021" name="G3 (Bethesda)">
        <title>Aegilops tauschii genome assembly Aet v5.0 features greater sequence contiguity and improved annotation.</title>
        <authorList>
            <person name="Wang L."/>
            <person name="Zhu T."/>
            <person name="Rodriguez J.C."/>
            <person name="Deal K.R."/>
            <person name="Dubcovsky J."/>
            <person name="McGuire P.E."/>
            <person name="Lux T."/>
            <person name="Spannagl M."/>
            <person name="Mayer K.F.X."/>
            <person name="Baldrich P."/>
            <person name="Meyers B.C."/>
            <person name="Huo N."/>
            <person name="Gu Y.Q."/>
            <person name="Zhou H."/>
            <person name="Devos K.M."/>
            <person name="Bennetzen J.L."/>
            <person name="Unver T."/>
            <person name="Budak H."/>
            <person name="Gulick P.J."/>
            <person name="Galiba G."/>
            <person name="Kalapos B."/>
            <person name="Nelson D.R."/>
            <person name="Li P."/>
            <person name="You F.M."/>
            <person name="Luo M.C."/>
            <person name="Dvorak J."/>
        </authorList>
    </citation>
    <scope>NUCLEOTIDE SEQUENCE [LARGE SCALE GENOMIC DNA]</scope>
    <source>
        <strain evidence="1">cv. AL8/78</strain>
    </source>
</reference>
<proteinExistence type="predicted"/>
<dbReference type="Proteomes" id="UP000015105">
    <property type="component" value="Chromosome 1D"/>
</dbReference>
<reference evidence="2" key="1">
    <citation type="journal article" date="2014" name="Science">
        <title>Ancient hybridizations among the ancestral genomes of bread wheat.</title>
        <authorList>
            <consortium name="International Wheat Genome Sequencing Consortium,"/>
            <person name="Marcussen T."/>
            <person name="Sandve S.R."/>
            <person name="Heier L."/>
            <person name="Spannagl M."/>
            <person name="Pfeifer M."/>
            <person name="Jakobsen K.S."/>
            <person name="Wulff B.B."/>
            <person name="Steuernagel B."/>
            <person name="Mayer K.F."/>
            <person name="Olsen O.A."/>
        </authorList>
    </citation>
    <scope>NUCLEOTIDE SEQUENCE [LARGE SCALE GENOMIC DNA]</scope>
    <source>
        <strain evidence="2">cv. AL8/78</strain>
    </source>
</reference>
<accession>A0A452Y5M8</accession>
<protein>
    <recommendedName>
        <fullName evidence="3">Reverse transcriptase zinc-binding domain-containing protein</fullName>
    </recommendedName>
</protein>
<sequence>LERTWLSLRLRWLWLARTDTDRAWQGLDLQFTSEERVLFYASTTMAIRDGRTALFWEDRWLGSQSVRELAPMLFQCIPKHRRKSRTVAEAMTG</sequence>
<evidence type="ECO:0000313" key="2">
    <source>
        <dbReference type="Proteomes" id="UP000015105"/>
    </source>
</evidence>
<keyword evidence="2" id="KW-1185">Reference proteome</keyword>
<reference evidence="1" key="4">
    <citation type="submission" date="2019-03" db="UniProtKB">
        <authorList>
            <consortium name="EnsemblPlants"/>
        </authorList>
    </citation>
    <scope>IDENTIFICATION</scope>
</reference>
<evidence type="ECO:0008006" key="3">
    <source>
        <dbReference type="Google" id="ProtNLM"/>
    </source>
</evidence>
<organism evidence="1 2">
    <name type="scientific">Aegilops tauschii subsp. strangulata</name>
    <name type="common">Goatgrass</name>
    <dbReference type="NCBI Taxonomy" id="200361"/>
    <lineage>
        <taxon>Eukaryota</taxon>
        <taxon>Viridiplantae</taxon>
        <taxon>Streptophyta</taxon>
        <taxon>Embryophyta</taxon>
        <taxon>Tracheophyta</taxon>
        <taxon>Spermatophyta</taxon>
        <taxon>Magnoliopsida</taxon>
        <taxon>Liliopsida</taxon>
        <taxon>Poales</taxon>
        <taxon>Poaceae</taxon>
        <taxon>BOP clade</taxon>
        <taxon>Pooideae</taxon>
        <taxon>Triticodae</taxon>
        <taxon>Triticeae</taxon>
        <taxon>Triticinae</taxon>
        <taxon>Aegilops</taxon>
    </lineage>
</organism>